<dbReference type="GO" id="GO:0005764">
    <property type="term" value="C:lysosome"/>
    <property type="evidence" value="ECO:0007669"/>
    <property type="project" value="TreeGrafter"/>
</dbReference>
<evidence type="ECO:0000256" key="9">
    <source>
        <dbReference type="ARBA" id="ARBA00023180"/>
    </source>
</evidence>
<feature type="disulfide bond" evidence="14">
    <location>
        <begin position="213"/>
        <end position="236"/>
    </location>
</feature>
<keyword evidence="7 13" id="KW-0862">Zinc</keyword>
<dbReference type="CDD" id="cd00842">
    <property type="entry name" value="MPP_ASMase"/>
    <property type="match status" value="1"/>
</dbReference>
<evidence type="ECO:0000256" key="12">
    <source>
        <dbReference type="PIRNR" id="PIRNR000948"/>
    </source>
</evidence>
<dbReference type="PANTHER" id="PTHR10340:SF29">
    <property type="entry name" value="SPHINGOMYELIN PHOSPHODIESTERASE"/>
    <property type="match status" value="1"/>
</dbReference>
<reference evidence="16" key="1">
    <citation type="submission" date="2018-07" db="EMBL/GenBank/DDBJ databases">
        <authorList>
            <person name="Quirk P.G."/>
            <person name="Krulwich T.A."/>
        </authorList>
    </citation>
    <scope>NUCLEOTIDE SEQUENCE</scope>
</reference>
<evidence type="ECO:0000256" key="2">
    <source>
        <dbReference type="ARBA" id="ARBA00008234"/>
    </source>
</evidence>
<comment type="similarity">
    <text evidence="2 12">Belongs to the acid sphingomyelinase family.</text>
</comment>
<keyword evidence="6 12" id="KW-0378">Hydrolase</keyword>
<dbReference type="GO" id="GO:0046513">
    <property type="term" value="P:ceramide biosynthetic process"/>
    <property type="evidence" value="ECO:0007669"/>
    <property type="project" value="TreeGrafter"/>
</dbReference>
<protein>
    <recommendedName>
        <fullName evidence="12">Sphingomyelin phosphodiesterase</fullName>
        <ecNumber evidence="12">3.1.4.12</ecNumber>
    </recommendedName>
</protein>
<accession>A0A336MNC1</accession>
<dbReference type="EC" id="3.1.4.12" evidence="12"/>
<dbReference type="OMA" id="EPMCCRD"/>
<evidence type="ECO:0000256" key="4">
    <source>
        <dbReference type="ARBA" id="ARBA00022723"/>
    </source>
</evidence>
<evidence type="ECO:0000256" key="10">
    <source>
        <dbReference type="ARBA" id="ARBA00023295"/>
    </source>
</evidence>
<evidence type="ECO:0000256" key="3">
    <source>
        <dbReference type="ARBA" id="ARBA00022525"/>
    </source>
</evidence>
<dbReference type="SUPFAM" id="SSF56300">
    <property type="entry name" value="Metallo-dependent phosphatases"/>
    <property type="match status" value="1"/>
</dbReference>
<dbReference type="GO" id="GO:0005615">
    <property type="term" value="C:extracellular space"/>
    <property type="evidence" value="ECO:0007669"/>
    <property type="project" value="TreeGrafter"/>
</dbReference>
<dbReference type="InterPro" id="IPR011001">
    <property type="entry name" value="Saposin-like"/>
</dbReference>
<feature type="binding site" evidence="13">
    <location>
        <position position="265"/>
    </location>
    <ligand>
        <name>Zn(2+)</name>
        <dbReference type="ChEBI" id="CHEBI:29105"/>
        <label>1</label>
    </ligand>
</feature>
<feature type="binding site" evidence="13">
    <location>
        <position position="413"/>
    </location>
    <ligand>
        <name>Zn(2+)</name>
        <dbReference type="ChEBI" id="CHEBI:29105"/>
        <label>2</label>
    </ligand>
</feature>
<dbReference type="Pfam" id="PF00149">
    <property type="entry name" value="Metallophos"/>
    <property type="match status" value="1"/>
</dbReference>
<dbReference type="AlphaFoldDB" id="A0A336MNC1"/>
<dbReference type="InterPro" id="IPR004843">
    <property type="entry name" value="Calcineurin-like_PHP"/>
</dbReference>
<feature type="disulfide bond" evidence="14">
    <location>
        <begin position="207"/>
        <end position="212"/>
    </location>
</feature>
<feature type="disulfide bond" evidence="14">
    <location>
        <begin position="71"/>
        <end position="150"/>
    </location>
</feature>
<feature type="binding site" evidence="13">
    <location>
        <position position="305"/>
    </location>
    <ligand>
        <name>Zn(2+)</name>
        <dbReference type="ChEBI" id="CHEBI:29105"/>
        <label>2</label>
    </ligand>
</feature>
<dbReference type="InterPro" id="IPR008139">
    <property type="entry name" value="SaposinB_dom"/>
</dbReference>
<evidence type="ECO:0000256" key="5">
    <source>
        <dbReference type="ARBA" id="ARBA00022729"/>
    </source>
</evidence>
<dbReference type="InterPro" id="IPR011160">
    <property type="entry name" value="Sphingomy_PDE"/>
</dbReference>
<evidence type="ECO:0000256" key="14">
    <source>
        <dbReference type="PIRSR" id="PIRSR000948-2"/>
    </source>
</evidence>
<feature type="binding site" evidence="13">
    <location>
        <position position="265"/>
    </location>
    <ligand>
        <name>Zn(2+)</name>
        <dbReference type="ChEBI" id="CHEBI:29105"/>
        <label>2</label>
    </ligand>
</feature>
<dbReference type="SUPFAM" id="SSF47862">
    <property type="entry name" value="Saposin"/>
    <property type="match status" value="1"/>
</dbReference>
<dbReference type="EMBL" id="UFQT01001824">
    <property type="protein sequence ID" value="SSX31912.1"/>
    <property type="molecule type" value="Genomic_DNA"/>
</dbReference>
<keyword evidence="8 14" id="KW-1015">Disulfide bond</keyword>
<evidence type="ECO:0000256" key="6">
    <source>
        <dbReference type="ARBA" id="ARBA00022801"/>
    </source>
</evidence>
<name>A0A336MNC1_CULSO</name>
<keyword evidence="5" id="KW-0732">Signal</keyword>
<keyword evidence="3" id="KW-0964">Secreted</keyword>
<keyword evidence="10 12" id="KW-0326">Glycosidase</keyword>
<evidence type="ECO:0000256" key="11">
    <source>
        <dbReference type="ARBA" id="ARBA00047268"/>
    </source>
</evidence>
<feature type="binding site" evidence="13">
    <location>
        <position position="192"/>
    </location>
    <ligand>
        <name>Zn(2+)</name>
        <dbReference type="ChEBI" id="CHEBI:29105"/>
        <label>1</label>
    </ligand>
</feature>
<feature type="disulfide bond" evidence="14">
    <location>
        <begin position="103"/>
        <end position="114"/>
    </location>
</feature>
<dbReference type="InterPro" id="IPR029052">
    <property type="entry name" value="Metallo-depent_PP-like"/>
</dbReference>
<evidence type="ECO:0000256" key="13">
    <source>
        <dbReference type="PIRSR" id="PIRSR000948-1"/>
    </source>
</evidence>
<organism evidence="16">
    <name type="scientific">Culicoides sonorensis</name>
    <name type="common">Biting midge</name>
    <dbReference type="NCBI Taxonomy" id="179676"/>
    <lineage>
        <taxon>Eukaryota</taxon>
        <taxon>Metazoa</taxon>
        <taxon>Ecdysozoa</taxon>
        <taxon>Arthropoda</taxon>
        <taxon>Hexapoda</taxon>
        <taxon>Insecta</taxon>
        <taxon>Pterygota</taxon>
        <taxon>Neoptera</taxon>
        <taxon>Endopterygota</taxon>
        <taxon>Diptera</taxon>
        <taxon>Nematocera</taxon>
        <taxon>Chironomoidea</taxon>
        <taxon>Ceratopogonidae</taxon>
        <taxon>Ceratopogoninae</taxon>
        <taxon>Culicoides</taxon>
        <taxon>Monoculicoides</taxon>
    </lineage>
</organism>
<keyword evidence="4 13" id="KW-0479">Metal-binding</keyword>
<gene>
    <name evidence="16" type="primary">CSON004238</name>
</gene>
<feature type="binding site" evidence="13">
    <location>
        <position position="446"/>
    </location>
    <ligand>
        <name>Zn(2+)</name>
        <dbReference type="ChEBI" id="CHEBI:29105"/>
        <label>2</label>
    </ligand>
</feature>
<sequence length="601" mass="69823">MTKQEGVDLSNNLVSSEKIEKEFYEEFTKLIATGDESEKLKSLYEVLRLPDELRYINDLSEVPEELSIVYCLTCRTTVSTFLNLRRRENQTLEQLSNYAYELCINLNIQTNTVCRNMIDQMAPILLYLVDNYPELSSYDTCAIVAQSENCGPPRNKMFDLEIEIASGGPEITGHKKGAPYSGEFYKIIHIGDIHYDPDYVVSGNANCKEPTCCRYNQGAPANEMDAAGRWGDYRNCDMPYEMIQNAFRTMWQLHNDADHIYFSGDIIDHGVWETSIESNILKIETIQQLMKDEFQNIPIYQTLGNHEAHPVNIYAPSFITEEDLSTQWLYDYTADAWSTWLPSESLETVKKGGYYTTLIAPNYRLIVLNNNDCYYANFWMLAGSNQLKGQLEWLHDTLLRAEANNEKVHIMRHIPLGSSCFRYWDREYNRIINRFYHIISAQFEGHTHKNEIELFYDTENVKHALNVAFNGGSLTTYTNLNPNFMVFYVDKQSLEVIDFESYMFNLTEANLHPYQNPHWFKAYSFKKTWNLPDLSPESMNGLVERLVADDNENYKYWTQRIKNGEPYLQSGCQGKCLENNVCRIVTTSFGDNRKCKELYSN</sequence>
<comment type="catalytic activity">
    <reaction evidence="11">
        <text>a sphingomyelin + H2O = phosphocholine + an N-acylsphing-4-enine + H(+)</text>
        <dbReference type="Rhea" id="RHEA:19253"/>
        <dbReference type="ChEBI" id="CHEBI:15377"/>
        <dbReference type="ChEBI" id="CHEBI:15378"/>
        <dbReference type="ChEBI" id="CHEBI:17636"/>
        <dbReference type="ChEBI" id="CHEBI:52639"/>
        <dbReference type="ChEBI" id="CHEBI:295975"/>
        <dbReference type="EC" id="3.1.4.12"/>
    </reaction>
    <physiologicalReaction direction="left-to-right" evidence="11">
        <dbReference type="Rhea" id="RHEA:19254"/>
    </physiologicalReaction>
</comment>
<dbReference type="GO" id="GO:0046872">
    <property type="term" value="F:metal ion binding"/>
    <property type="evidence" value="ECO:0007669"/>
    <property type="project" value="UniProtKB-KW"/>
</dbReference>
<evidence type="ECO:0000256" key="7">
    <source>
        <dbReference type="ARBA" id="ARBA00022833"/>
    </source>
</evidence>
<evidence type="ECO:0000256" key="8">
    <source>
        <dbReference type="ARBA" id="ARBA00023157"/>
    </source>
</evidence>
<evidence type="ECO:0000256" key="1">
    <source>
        <dbReference type="ARBA" id="ARBA00004613"/>
    </source>
</evidence>
<comment type="function">
    <text evidence="12">Converts sphingomyelin to ceramide.</text>
</comment>
<feature type="binding site" evidence="13">
    <location>
        <position position="194"/>
    </location>
    <ligand>
        <name>Zn(2+)</name>
        <dbReference type="ChEBI" id="CHEBI:29105"/>
        <label>1</label>
    </ligand>
</feature>
<dbReference type="PANTHER" id="PTHR10340">
    <property type="entry name" value="SPHINGOMYELIN PHOSPHODIESTERASE"/>
    <property type="match status" value="1"/>
</dbReference>
<dbReference type="GO" id="GO:0006685">
    <property type="term" value="P:sphingomyelin catabolic process"/>
    <property type="evidence" value="ECO:0007669"/>
    <property type="project" value="UniProtKB-UniRule"/>
</dbReference>
<feature type="binding site" evidence="13">
    <location>
        <position position="448"/>
    </location>
    <ligand>
        <name>Zn(2+)</name>
        <dbReference type="ChEBI" id="CHEBI:29105"/>
        <label>1</label>
    </ligand>
</feature>
<evidence type="ECO:0000259" key="15">
    <source>
        <dbReference type="PROSITE" id="PS50015"/>
    </source>
</evidence>
<dbReference type="PROSITE" id="PS50015">
    <property type="entry name" value="SAP_B"/>
    <property type="match status" value="1"/>
</dbReference>
<feature type="disulfide bond" evidence="14">
    <location>
        <begin position="572"/>
        <end position="576"/>
    </location>
</feature>
<dbReference type="GO" id="GO:0016798">
    <property type="term" value="F:hydrolase activity, acting on glycosyl bonds"/>
    <property type="evidence" value="ECO:0007669"/>
    <property type="project" value="UniProtKB-KW"/>
</dbReference>
<dbReference type="Gene3D" id="1.10.225.10">
    <property type="entry name" value="Saposin-like"/>
    <property type="match status" value="1"/>
</dbReference>
<feature type="disulfide bond" evidence="14">
    <location>
        <begin position="373"/>
        <end position="420"/>
    </location>
</feature>
<dbReference type="Gene3D" id="3.60.21.10">
    <property type="match status" value="1"/>
</dbReference>
<dbReference type="Pfam" id="PF19272">
    <property type="entry name" value="ASMase_C"/>
    <property type="match status" value="1"/>
</dbReference>
<feature type="domain" description="Saposin B-type" evidence="15">
    <location>
        <begin position="67"/>
        <end position="154"/>
    </location>
</feature>
<comment type="cofactor">
    <cofactor evidence="13">
        <name>Zn(2+)</name>
        <dbReference type="ChEBI" id="CHEBI:29105"/>
    </cofactor>
    <text evidence="13">Binds 2 Zn(2+) ions per subunit.</text>
</comment>
<dbReference type="PIRSF" id="PIRSF000948">
    <property type="entry name" value="Sphingomy_PDE"/>
    <property type="match status" value="1"/>
</dbReference>
<dbReference type="GO" id="GO:0061750">
    <property type="term" value="F:acid sphingomyelin phosphodiesterase activity"/>
    <property type="evidence" value="ECO:0007669"/>
    <property type="project" value="TreeGrafter"/>
</dbReference>
<comment type="subcellular location">
    <subcellularLocation>
        <location evidence="1">Secreted</location>
    </subcellularLocation>
</comment>
<dbReference type="InterPro" id="IPR045473">
    <property type="entry name" value="ASM_C"/>
</dbReference>
<dbReference type="InterPro" id="IPR041805">
    <property type="entry name" value="ASMase/PPN1_MPP"/>
</dbReference>
<dbReference type="VEuPathDB" id="VectorBase:CSON004238"/>
<proteinExistence type="inferred from homology"/>
<keyword evidence="9" id="KW-0325">Glycoprotein</keyword>
<evidence type="ECO:0000313" key="16">
    <source>
        <dbReference type="EMBL" id="SSX31912.1"/>
    </source>
</evidence>
<dbReference type="GO" id="GO:0016020">
    <property type="term" value="C:membrane"/>
    <property type="evidence" value="ECO:0007669"/>
    <property type="project" value="GOC"/>
</dbReference>